<evidence type="ECO:0000313" key="3">
    <source>
        <dbReference type="EMBL" id="KAJ8444796.1"/>
    </source>
</evidence>
<feature type="compositionally biased region" description="Polar residues" evidence="1">
    <location>
        <begin position="207"/>
        <end position="242"/>
    </location>
</feature>
<feature type="domain" description="Transposase-associated" evidence="2">
    <location>
        <begin position="5"/>
        <end position="82"/>
    </location>
</feature>
<dbReference type="InterPro" id="IPR029480">
    <property type="entry name" value="Transpos_assoc"/>
</dbReference>
<dbReference type="AlphaFoldDB" id="A0A9Q1QKD0"/>
<dbReference type="Pfam" id="PF13963">
    <property type="entry name" value="Transpos_assoc"/>
    <property type="match status" value="1"/>
</dbReference>
<sequence length="490" mass="54791">MAPSKHWMSLVNECLNPEYEKGIREFITFAFGQLGNESEVIKYPCVRCKNSNDHQYLAETIKDHLIAYGILSGYVFWCHHRETASENQLEYESLGFHDGNEDEFNEIDAEENKIDDEIDAIEHSDIMAQSGVQLSGKMTCGGGKTLRRRFVAPGVLGHNRTSTSTLTPREIYTAECDEKDDQTRGVTKKAKSATHITLQPLSKMGEKNTQQPVISIGYGTSNGKDQGSSNGKDQDEGGTSSPIMKRKRNPNARPRGMNLVKEVARLKDGEKLGVEFYNNGVVGGKEGKQPTVTEIFKATRKAKTGNLEGQDAEKYLTNILNHDHVICFGHGVTPKYVRGPQLSKVDLITEIQEKNQQINSLTGHVDALESNHQKKINEMKTAHEVQMAEMKEPHQQDMAKIEDAHHKDMATVGDKLELVTKLVLYQRPHEMHLSGAALSHSHSLLFFLPPPCCSSWLMYSHNANVRCPALKAIFHQPPPPEHVRITSLES</sequence>
<feature type="region of interest" description="Disordered" evidence="1">
    <location>
        <begin position="204"/>
        <end position="254"/>
    </location>
</feature>
<keyword evidence="4" id="KW-1185">Reference proteome</keyword>
<evidence type="ECO:0000256" key="1">
    <source>
        <dbReference type="SAM" id="MobiDB-lite"/>
    </source>
</evidence>
<dbReference type="EMBL" id="JAKOGI010000088">
    <property type="protein sequence ID" value="KAJ8444796.1"/>
    <property type="molecule type" value="Genomic_DNA"/>
</dbReference>
<proteinExistence type="predicted"/>
<name>A0A9Q1QKD0_9CARY</name>
<comment type="caution">
    <text evidence="3">The sequence shown here is derived from an EMBL/GenBank/DDBJ whole genome shotgun (WGS) entry which is preliminary data.</text>
</comment>
<gene>
    <name evidence="3" type="ORF">Cgig2_032121</name>
</gene>
<dbReference type="Proteomes" id="UP001153076">
    <property type="component" value="Unassembled WGS sequence"/>
</dbReference>
<organism evidence="3 4">
    <name type="scientific">Carnegiea gigantea</name>
    <dbReference type="NCBI Taxonomy" id="171969"/>
    <lineage>
        <taxon>Eukaryota</taxon>
        <taxon>Viridiplantae</taxon>
        <taxon>Streptophyta</taxon>
        <taxon>Embryophyta</taxon>
        <taxon>Tracheophyta</taxon>
        <taxon>Spermatophyta</taxon>
        <taxon>Magnoliopsida</taxon>
        <taxon>eudicotyledons</taxon>
        <taxon>Gunneridae</taxon>
        <taxon>Pentapetalae</taxon>
        <taxon>Caryophyllales</taxon>
        <taxon>Cactineae</taxon>
        <taxon>Cactaceae</taxon>
        <taxon>Cactoideae</taxon>
        <taxon>Echinocereeae</taxon>
        <taxon>Carnegiea</taxon>
    </lineage>
</organism>
<reference evidence="3" key="1">
    <citation type="submission" date="2022-04" db="EMBL/GenBank/DDBJ databases">
        <title>Carnegiea gigantea Genome sequencing and assembly v2.</title>
        <authorList>
            <person name="Copetti D."/>
            <person name="Sanderson M.J."/>
            <person name="Burquez A."/>
            <person name="Wojciechowski M.F."/>
        </authorList>
    </citation>
    <scope>NUCLEOTIDE SEQUENCE</scope>
    <source>
        <strain evidence="3">SGP5-SGP5p</strain>
        <tissue evidence="3">Aerial part</tissue>
    </source>
</reference>
<evidence type="ECO:0000259" key="2">
    <source>
        <dbReference type="Pfam" id="PF13963"/>
    </source>
</evidence>
<accession>A0A9Q1QKD0</accession>
<dbReference type="OrthoDB" id="1270417at2759"/>
<protein>
    <recommendedName>
        <fullName evidence="2">Transposase-associated domain-containing protein</fullName>
    </recommendedName>
</protein>
<evidence type="ECO:0000313" key="4">
    <source>
        <dbReference type="Proteomes" id="UP001153076"/>
    </source>
</evidence>